<evidence type="ECO:0000313" key="8">
    <source>
        <dbReference type="Proteomes" id="UP001255050"/>
    </source>
</evidence>
<dbReference type="PANTHER" id="PTHR43793:SF1">
    <property type="entry name" value="FAD SYNTHASE"/>
    <property type="match status" value="1"/>
</dbReference>
<dbReference type="InterPro" id="IPR050385">
    <property type="entry name" value="Archaeal_FAD_synthase"/>
</dbReference>
<dbReference type="Proteomes" id="UP000524893">
    <property type="component" value="Unassembled WGS sequence"/>
</dbReference>
<dbReference type="GO" id="GO:0019350">
    <property type="term" value="P:teichoic acid biosynthetic process"/>
    <property type="evidence" value="ECO:0007669"/>
    <property type="project" value="InterPro"/>
</dbReference>
<organism evidence="5 7">
    <name type="scientific">Staphylococcus coagulans</name>
    <dbReference type="NCBI Taxonomy" id="74706"/>
    <lineage>
        <taxon>Bacteria</taxon>
        <taxon>Bacillati</taxon>
        <taxon>Bacillota</taxon>
        <taxon>Bacilli</taxon>
        <taxon>Bacillales</taxon>
        <taxon>Staphylococcaceae</taxon>
        <taxon>Staphylococcus</taxon>
    </lineage>
</organism>
<dbReference type="GO" id="GO:0005737">
    <property type="term" value="C:cytoplasm"/>
    <property type="evidence" value="ECO:0007669"/>
    <property type="project" value="InterPro"/>
</dbReference>
<name>A0A9X1E7H4_9STAP</name>
<keyword evidence="1 5" id="KW-0808">Transferase</keyword>
<dbReference type="PANTHER" id="PTHR43793">
    <property type="entry name" value="FAD SYNTHASE"/>
    <property type="match status" value="1"/>
</dbReference>
<dbReference type="EMBL" id="JAVJGV010000028">
    <property type="protein sequence ID" value="MDR5603168.1"/>
    <property type="molecule type" value="Genomic_DNA"/>
</dbReference>
<dbReference type="GO" id="GO:0047348">
    <property type="term" value="F:glycerol-3-phosphate cytidylyltransferase activity"/>
    <property type="evidence" value="ECO:0007669"/>
    <property type="project" value="UniProtKB-UniRule"/>
</dbReference>
<comment type="caution">
    <text evidence="5">The sequence shown here is derived from an EMBL/GenBank/DDBJ whole genome shotgun (WGS) entry which is preliminary data.</text>
</comment>
<reference evidence="5 7" key="1">
    <citation type="journal article" date="2020" name="Access Microbiol">
        <title>Isolation and genome sequencing of Staphylococcus schleiferi subspecies coagulans from Antarctic seals.</title>
        <authorList>
            <person name="Foster G."/>
            <person name="Robb A."/>
            <person name="Paterson G.K."/>
        </authorList>
    </citation>
    <scope>NUCLEOTIDE SEQUENCE [LARGE SCALE GENOMIC DNA]</scope>
    <source>
        <strain evidence="5 7">M615/02/4</strain>
    </source>
</reference>
<dbReference type="InterPro" id="IPR006409">
    <property type="entry name" value="G3P_cytidylTrfase"/>
</dbReference>
<evidence type="ECO:0000313" key="6">
    <source>
        <dbReference type="EMBL" id="MDR5603168.1"/>
    </source>
</evidence>
<dbReference type="GO" id="GO:0046872">
    <property type="term" value="F:metal ion binding"/>
    <property type="evidence" value="ECO:0007669"/>
    <property type="project" value="InterPro"/>
</dbReference>
<dbReference type="AlphaFoldDB" id="A0A9X1E7H4"/>
<protein>
    <recommendedName>
        <fullName evidence="3">Glycerol-3-phosphate cytidylyltransferase</fullName>
        <ecNumber evidence="3">2.7.7.39</ecNumber>
    </recommendedName>
</protein>
<dbReference type="Gene3D" id="3.40.50.620">
    <property type="entry name" value="HUPs"/>
    <property type="match status" value="1"/>
</dbReference>
<dbReference type="InterPro" id="IPR004821">
    <property type="entry name" value="Cyt_trans-like"/>
</dbReference>
<accession>A0A9X1E7H4</accession>
<dbReference type="NCBIfam" id="TIGR01518">
    <property type="entry name" value="g3p_cytidyltrns"/>
    <property type="match status" value="1"/>
</dbReference>
<dbReference type="InterPro" id="IPR014729">
    <property type="entry name" value="Rossmann-like_a/b/a_fold"/>
</dbReference>
<keyword evidence="2 5" id="KW-0548">Nucleotidyltransferase</keyword>
<proteinExistence type="predicted"/>
<keyword evidence="8" id="KW-1185">Reference proteome</keyword>
<evidence type="ECO:0000256" key="3">
    <source>
        <dbReference type="NCBIfam" id="TIGR01518"/>
    </source>
</evidence>
<reference evidence="6 8" key="2">
    <citation type="submission" date="2023-08" db="EMBL/GenBank/DDBJ databases">
        <title>Whole genome sequencing of Staphylococcus coagulans NN-2474.</title>
        <authorList>
            <person name="Kropotov V.S."/>
            <person name="Boriskina E.V."/>
            <person name="Gordinskaya N.A."/>
            <person name="Shkurkina I.S."/>
            <person name="Kryazhev D.V."/>
            <person name="Alekseeva A.E."/>
            <person name="Makhova M.A."/>
        </authorList>
    </citation>
    <scope>NUCLEOTIDE SEQUENCE [LARGE SCALE GENOMIC DNA]</scope>
    <source>
        <strain evidence="6 8">NN-2474</strain>
    </source>
</reference>
<dbReference type="GeneID" id="72415214"/>
<dbReference type="Proteomes" id="UP001255050">
    <property type="component" value="Unassembled WGS sequence"/>
</dbReference>
<gene>
    <name evidence="5" type="primary">tagD</name>
    <name evidence="5" type="ORF">HR081_02465</name>
    <name evidence="6" type="ORF">RCO12_06915</name>
</gene>
<evidence type="ECO:0000256" key="2">
    <source>
        <dbReference type="ARBA" id="ARBA00022695"/>
    </source>
</evidence>
<dbReference type="Pfam" id="PF01467">
    <property type="entry name" value="CTP_transf_like"/>
    <property type="match status" value="1"/>
</dbReference>
<sequence>MKRVITYGTYDLLHYGHIELLRRAREMGDYLVVALSSDEFNRIKNKKSYYNFEQRKMMLESIRYVDLVIPENDWGQKETDVEKYEIDTFVMGHDWEGEFDFLKDKCEVIYLKRTEGISTTQIKKELYGKDAK</sequence>
<dbReference type="EMBL" id="JABTCN010000003">
    <property type="protein sequence ID" value="MBA8775788.1"/>
    <property type="molecule type" value="Genomic_DNA"/>
</dbReference>
<dbReference type="EC" id="2.7.7.39" evidence="3"/>
<evidence type="ECO:0000259" key="4">
    <source>
        <dbReference type="Pfam" id="PF01467"/>
    </source>
</evidence>
<dbReference type="NCBIfam" id="TIGR00125">
    <property type="entry name" value="cyt_tran_rel"/>
    <property type="match status" value="1"/>
</dbReference>
<dbReference type="RefSeq" id="WP_050331692.1">
    <property type="nucleotide sequence ID" value="NZ_CP092965.1"/>
</dbReference>
<evidence type="ECO:0000313" key="5">
    <source>
        <dbReference type="EMBL" id="MBA8775788.1"/>
    </source>
</evidence>
<feature type="domain" description="Cytidyltransferase-like" evidence="4">
    <location>
        <begin position="5"/>
        <end position="124"/>
    </location>
</feature>
<dbReference type="SUPFAM" id="SSF52374">
    <property type="entry name" value="Nucleotidylyl transferase"/>
    <property type="match status" value="1"/>
</dbReference>
<evidence type="ECO:0000256" key="1">
    <source>
        <dbReference type="ARBA" id="ARBA00022679"/>
    </source>
</evidence>
<evidence type="ECO:0000313" key="7">
    <source>
        <dbReference type="Proteomes" id="UP000524893"/>
    </source>
</evidence>